<dbReference type="AlphaFoldDB" id="I7LVI5"/>
<dbReference type="Proteomes" id="UP000009168">
    <property type="component" value="Unassembled WGS sequence"/>
</dbReference>
<proteinExistence type="predicted"/>
<dbReference type="PROSITE" id="PS50127">
    <property type="entry name" value="UBC_2"/>
    <property type="match status" value="1"/>
</dbReference>
<evidence type="ECO:0000259" key="1">
    <source>
        <dbReference type="PROSITE" id="PS50127"/>
    </source>
</evidence>
<dbReference type="InterPro" id="IPR000608">
    <property type="entry name" value="UBC"/>
</dbReference>
<dbReference type="eggNOG" id="KOG0427">
    <property type="taxonomic scope" value="Eukaryota"/>
</dbReference>
<dbReference type="EMBL" id="GG662651">
    <property type="protein sequence ID" value="EAR98298.2"/>
    <property type="molecule type" value="Genomic_DNA"/>
</dbReference>
<organism evidence="2 3">
    <name type="scientific">Tetrahymena thermophila (strain SB210)</name>
    <dbReference type="NCBI Taxonomy" id="312017"/>
    <lineage>
        <taxon>Eukaryota</taxon>
        <taxon>Sar</taxon>
        <taxon>Alveolata</taxon>
        <taxon>Ciliophora</taxon>
        <taxon>Intramacronucleata</taxon>
        <taxon>Oligohymenophorea</taxon>
        <taxon>Hymenostomatida</taxon>
        <taxon>Tetrahymenina</taxon>
        <taxon>Tetrahymenidae</taxon>
        <taxon>Tetrahymena</taxon>
    </lineage>
</organism>
<gene>
    <name evidence="2" type="ORF">TTHERM_00285290</name>
</gene>
<reference evidence="3" key="1">
    <citation type="journal article" date="2006" name="PLoS Biol.">
        <title>Macronuclear genome sequence of the ciliate Tetrahymena thermophila, a model eukaryote.</title>
        <authorList>
            <person name="Eisen J.A."/>
            <person name="Coyne R.S."/>
            <person name="Wu M."/>
            <person name="Wu D."/>
            <person name="Thiagarajan M."/>
            <person name="Wortman J.R."/>
            <person name="Badger J.H."/>
            <person name="Ren Q."/>
            <person name="Amedeo P."/>
            <person name="Jones K.M."/>
            <person name="Tallon L.J."/>
            <person name="Delcher A.L."/>
            <person name="Salzberg S.L."/>
            <person name="Silva J.C."/>
            <person name="Haas B.J."/>
            <person name="Majoros W.H."/>
            <person name="Farzad M."/>
            <person name="Carlton J.M."/>
            <person name="Smith R.K. Jr."/>
            <person name="Garg J."/>
            <person name="Pearlman R.E."/>
            <person name="Karrer K.M."/>
            <person name="Sun L."/>
            <person name="Manning G."/>
            <person name="Elde N.C."/>
            <person name="Turkewitz A.P."/>
            <person name="Asai D.J."/>
            <person name="Wilkes D.E."/>
            <person name="Wang Y."/>
            <person name="Cai H."/>
            <person name="Collins K."/>
            <person name="Stewart B.A."/>
            <person name="Lee S.R."/>
            <person name="Wilamowska K."/>
            <person name="Weinberg Z."/>
            <person name="Ruzzo W.L."/>
            <person name="Wloga D."/>
            <person name="Gaertig J."/>
            <person name="Frankel J."/>
            <person name="Tsao C.-C."/>
            <person name="Gorovsky M.A."/>
            <person name="Keeling P.J."/>
            <person name="Waller R.F."/>
            <person name="Patron N.J."/>
            <person name="Cherry J.M."/>
            <person name="Stover N.A."/>
            <person name="Krieger C.J."/>
            <person name="del Toro C."/>
            <person name="Ryder H.F."/>
            <person name="Williamson S.C."/>
            <person name="Barbeau R.A."/>
            <person name="Hamilton E.P."/>
            <person name="Orias E."/>
        </authorList>
    </citation>
    <scope>NUCLEOTIDE SEQUENCE [LARGE SCALE GENOMIC DNA]</scope>
    <source>
        <strain evidence="3">SB210</strain>
    </source>
</reference>
<dbReference type="Gene3D" id="3.10.110.10">
    <property type="entry name" value="Ubiquitin Conjugating Enzyme"/>
    <property type="match status" value="1"/>
</dbReference>
<dbReference type="OrthoDB" id="406833at2759"/>
<evidence type="ECO:0000313" key="2">
    <source>
        <dbReference type="EMBL" id="EAR98298.2"/>
    </source>
</evidence>
<dbReference type="InterPro" id="IPR050113">
    <property type="entry name" value="Ub_conjugating_enzyme"/>
</dbReference>
<dbReference type="CDD" id="cd23808">
    <property type="entry name" value="UBCc_UBE2W"/>
    <property type="match status" value="1"/>
</dbReference>
<dbReference type="PANTHER" id="PTHR24067">
    <property type="entry name" value="UBIQUITIN-CONJUGATING ENZYME E2"/>
    <property type="match status" value="1"/>
</dbReference>
<dbReference type="InterPro" id="IPR016135">
    <property type="entry name" value="UBQ-conjugating_enzyme/RWD"/>
</dbReference>
<dbReference type="SMART" id="SM00212">
    <property type="entry name" value="UBCc"/>
    <property type="match status" value="1"/>
</dbReference>
<evidence type="ECO:0000313" key="3">
    <source>
        <dbReference type="Proteomes" id="UP000009168"/>
    </source>
</evidence>
<protein>
    <submittedName>
        <fullName evidence="2">Ubiquitin-conjugating enzyme E2</fullName>
    </submittedName>
</protein>
<accession>I7LVI5</accession>
<dbReference type="InParanoid" id="I7LVI5"/>
<dbReference type="FunFam" id="3.10.110.10:FF:000072">
    <property type="entry name" value="Ubiquitin-conjugating enzyme E2 W"/>
    <property type="match status" value="1"/>
</dbReference>
<name>I7LVI5_TETTS</name>
<dbReference type="RefSeq" id="XP_001018543.2">
    <property type="nucleotide sequence ID" value="XM_001018543.2"/>
</dbReference>
<dbReference type="Pfam" id="PF00179">
    <property type="entry name" value="UQ_con"/>
    <property type="match status" value="1"/>
</dbReference>
<dbReference type="SUPFAM" id="SSF54495">
    <property type="entry name" value="UBC-like"/>
    <property type="match status" value="1"/>
</dbReference>
<sequence length="150" mass="17310">MEARMTKRLQKDLEAMQKNYKDQFHVTLPNNDLKLWHVEFTAAQGTVFQGEKFKLQFKFSPEYPIESPEVIFIGKIPDHEHIYSNGFICLSILYDEWSAALTVSSVCLSILSMLSSATKKGRPFNDAEFCKRSQGRGPKAFLWSYDDEKC</sequence>
<dbReference type="STRING" id="312017.I7LVI5"/>
<dbReference type="GeneID" id="7840071"/>
<keyword evidence="3" id="KW-1185">Reference proteome</keyword>
<dbReference type="FunCoup" id="I7LVI5">
    <property type="interactions" value="266"/>
</dbReference>
<feature type="domain" description="UBC core" evidence="1">
    <location>
        <begin position="4"/>
        <end position="150"/>
    </location>
</feature>
<dbReference type="KEGG" id="tet:TTHERM_00285290"/>